<keyword evidence="2" id="KW-0472">Membrane</keyword>
<name>A0AB39KXX3_9CAUL</name>
<dbReference type="AlphaFoldDB" id="A0AB39KXX3"/>
<proteinExistence type="predicted"/>
<evidence type="ECO:0000256" key="2">
    <source>
        <dbReference type="SAM" id="Phobius"/>
    </source>
</evidence>
<feature type="transmembrane region" description="Helical" evidence="2">
    <location>
        <begin position="6"/>
        <end position="26"/>
    </location>
</feature>
<protein>
    <submittedName>
        <fullName evidence="3">Uncharacterized protein</fullName>
    </submittedName>
</protein>
<organism evidence="3">
    <name type="scientific">Caulobacter sp. 73W</name>
    <dbReference type="NCBI Taxonomy" id="3161137"/>
    <lineage>
        <taxon>Bacteria</taxon>
        <taxon>Pseudomonadati</taxon>
        <taxon>Pseudomonadota</taxon>
        <taxon>Alphaproteobacteria</taxon>
        <taxon>Caulobacterales</taxon>
        <taxon>Caulobacteraceae</taxon>
        <taxon>Caulobacter</taxon>
    </lineage>
</organism>
<keyword evidence="2" id="KW-0812">Transmembrane</keyword>
<reference evidence="3" key="1">
    <citation type="submission" date="2024-06" db="EMBL/GenBank/DDBJ databases">
        <title>Caulobacter inopinatus, sp. nov.</title>
        <authorList>
            <person name="Donachie S.P."/>
        </authorList>
    </citation>
    <scope>NUCLEOTIDE SEQUENCE</scope>
    <source>
        <strain evidence="3">73W</strain>
    </source>
</reference>
<feature type="compositionally biased region" description="Basic and acidic residues" evidence="1">
    <location>
        <begin position="41"/>
        <end position="65"/>
    </location>
</feature>
<sequence>MLNLTWEMAFPIGVILLGLALAYGLLRYKTRNKANDNITEEATREEYSHPATYDEREGQLRDRLQ</sequence>
<accession>A0AB39KXX3</accession>
<evidence type="ECO:0000313" key="3">
    <source>
        <dbReference type="EMBL" id="XDO98246.1"/>
    </source>
</evidence>
<dbReference type="RefSeq" id="WP_369062001.1">
    <property type="nucleotide sequence ID" value="NZ_CP158375.1"/>
</dbReference>
<feature type="region of interest" description="Disordered" evidence="1">
    <location>
        <begin position="35"/>
        <end position="65"/>
    </location>
</feature>
<keyword evidence="2" id="KW-1133">Transmembrane helix</keyword>
<gene>
    <name evidence="3" type="ORF">ABOZ73_07470</name>
</gene>
<dbReference type="EMBL" id="CP158375">
    <property type="protein sequence ID" value="XDO98246.1"/>
    <property type="molecule type" value="Genomic_DNA"/>
</dbReference>
<evidence type="ECO:0000256" key="1">
    <source>
        <dbReference type="SAM" id="MobiDB-lite"/>
    </source>
</evidence>